<evidence type="ECO:0000313" key="3">
    <source>
        <dbReference type="Proteomes" id="UP000536275"/>
    </source>
</evidence>
<dbReference type="EMBL" id="JABWAD010000061">
    <property type="protein sequence ID" value="KAF6063172.1"/>
    <property type="molecule type" value="Genomic_DNA"/>
</dbReference>
<gene>
    <name evidence="2" type="primary">PGA26</name>
    <name evidence="2" type="ORF">FOB64_006175</name>
</gene>
<protein>
    <submittedName>
        <fullName evidence="2">Putative GPI-anchored protein 26</fullName>
    </submittedName>
</protein>
<organism evidence="2 3">
    <name type="scientific">Candida albicans</name>
    <name type="common">Yeast</name>
    <dbReference type="NCBI Taxonomy" id="5476"/>
    <lineage>
        <taxon>Eukaryota</taxon>
        <taxon>Fungi</taxon>
        <taxon>Dikarya</taxon>
        <taxon>Ascomycota</taxon>
        <taxon>Saccharomycotina</taxon>
        <taxon>Pichiomycetes</taxon>
        <taxon>Debaryomycetaceae</taxon>
        <taxon>Candida/Lodderomyces clade</taxon>
        <taxon>Candida</taxon>
    </lineage>
</organism>
<dbReference type="AlphaFoldDB" id="A0A8H6F0X4"/>
<dbReference type="Proteomes" id="UP000536275">
    <property type="component" value="Unassembled WGS sequence"/>
</dbReference>
<feature type="signal peptide" evidence="1">
    <location>
        <begin position="1"/>
        <end position="18"/>
    </location>
</feature>
<proteinExistence type="predicted"/>
<reference evidence="2 3" key="1">
    <citation type="submission" date="2020-03" db="EMBL/GenBank/DDBJ databases">
        <title>FDA dAtabase for Regulatory Grade micrObial Sequences (FDA-ARGOS): Supporting development and validation of Infectious Disease Dx tests.</title>
        <authorList>
            <person name="Campos J."/>
            <person name="Goldberg B."/>
            <person name="Tallon L."/>
            <person name="Sadzewicz L."/>
            <person name="Vavikolanu K."/>
            <person name="Mehta A."/>
            <person name="Aluvathingal J."/>
            <person name="Nadendla S."/>
            <person name="Nandy P."/>
            <person name="Geyer C."/>
            <person name="Yan Y."/>
            <person name="Sichtig H."/>
        </authorList>
    </citation>
    <scope>NUCLEOTIDE SEQUENCE [LARGE SCALE GENOMIC DNA]</scope>
    <source>
        <strain evidence="2 3">FDAARGOS_656</strain>
    </source>
</reference>
<feature type="chain" id="PRO_5034369600" evidence="1">
    <location>
        <begin position="19"/>
        <end position="131"/>
    </location>
</feature>
<comment type="caution">
    <text evidence="2">The sequence shown here is derived from an EMBL/GenBank/DDBJ whole genome shotgun (WGS) entry which is preliminary data.</text>
</comment>
<accession>A0A8H6F0X4</accession>
<sequence>MHFSKIIAGSALSSVALAEFQNGTVTTHVTATGYTTYCPYPTTITLTICEEENICTKRPIVVSEPTTVTVTEPCIISTSYETTEVVVTTTLPSSLSPSSVAPANVTSFEGAGSKNVAGALVGVVAIAAAMM</sequence>
<evidence type="ECO:0000313" key="2">
    <source>
        <dbReference type="EMBL" id="KAF6063172.1"/>
    </source>
</evidence>
<keyword evidence="1" id="KW-0732">Signal</keyword>
<evidence type="ECO:0000256" key="1">
    <source>
        <dbReference type="SAM" id="SignalP"/>
    </source>
</evidence>
<name>A0A8H6F0X4_CANAX</name>